<dbReference type="Proteomes" id="UP000275078">
    <property type="component" value="Unassembled WGS sequence"/>
</dbReference>
<sequence>MRLHYSTLLSTFLAFVSTTTTSAKQLTNDGLDTRPLYHRSLDSPTDDRNLLHNLFHCYTTTLLRLNLAGGKFSYDHRDIYKEGYSHNGPVVTPLTLLAKQIELYNSSSLFPPPLQPPACGFTISQKDNTERQLIRRLYAEAGDSVMDWCGRYLESRPTHGNASVYEEPKEYAGDCTDPSKEFEGLPRKKGDYKEHMELFPTDQPFWAGKKIKLNVHSDEDSAKATYVLFVAQKAGGKLEYNINENKVKYEKVRNGEIAIPRLGGKVAVVGLASSKSLTDENMMTSVSLIQVKPNPTIPAYIFGTLGVFWAFSLLLALAFRNCPKEAYMIATKVYLSFFGLGLVAMYVMYIGIWGPFKYIVHLPHVWLASLFAVLYAWTPVGLAWVTGFRDFRKIEKVPPKPSEQDVELEGNMERDQRYGGDEAMVGPERQNEIRKENRIWVIIAMLGILLLTYLASVNSLQESFN</sequence>
<feature type="signal peptide" evidence="2">
    <location>
        <begin position="1"/>
        <end position="23"/>
    </location>
</feature>
<feature type="transmembrane region" description="Helical" evidence="1">
    <location>
        <begin position="439"/>
        <end position="456"/>
    </location>
</feature>
<keyword evidence="1" id="KW-0812">Transmembrane</keyword>
<protein>
    <submittedName>
        <fullName evidence="3">Uncharacterized protein</fullName>
    </submittedName>
</protein>
<keyword evidence="4" id="KW-1185">Reference proteome</keyword>
<feature type="chain" id="PRO_5018296540" evidence="2">
    <location>
        <begin position="24"/>
        <end position="465"/>
    </location>
</feature>
<proteinExistence type="predicted"/>
<keyword evidence="2" id="KW-0732">Signal</keyword>
<evidence type="ECO:0000256" key="1">
    <source>
        <dbReference type="SAM" id="Phobius"/>
    </source>
</evidence>
<gene>
    <name evidence="3" type="ORF">BJ508DRAFT_321152</name>
</gene>
<feature type="transmembrane region" description="Helical" evidence="1">
    <location>
        <begin position="331"/>
        <end position="353"/>
    </location>
</feature>
<evidence type="ECO:0000256" key="2">
    <source>
        <dbReference type="SAM" id="SignalP"/>
    </source>
</evidence>
<dbReference type="AlphaFoldDB" id="A0A3N4IMB8"/>
<evidence type="ECO:0000313" key="3">
    <source>
        <dbReference type="EMBL" id="RPA87275.1"/>
    </source>
</evidence>
<evidence type="ECO:0000313" key="4">
    <source>
        <dbReference type="Proteomes" id="UP000275078"/>
    </source>
</evidence>
<name>A0A3N4IMB8_ASCIM</name>
<reference evidence="3 4" key="1">
    <citation type="journal article" date="2018" name="Nat. Ecol. Evol.">
        <title>Pezizomycetes genomes reveal the molecular basis of ectomycorrhizal truffle lifestyle.</title>
        <authorList>
            <person name="Murat C."/>
            <person name="Payen T."/>
            <person name="Noel B."/>
            <person name="Kuo A."/>
            <person name="Morin E."/>
            <person name="Chen J."/>
            <person name="Kohler A."/>
            <person name="Krizsan K."/>
            <person name="Balestrini R."/>
            <person name="Da Silva C."/>
            <person name="Montanini B."/>
            <person name="Hainaut M."/>
            <person name="Levati E."/>
            <person name="Barry K.W."/>
            <person name="Belfiori B."/>
            <person name="Cichocki N."/>
            <person name="Clum A."/>
            <person name="Dockter R.B."/>
            <person name="Fauchery L."/>
            <person name="Guy J."/>
            <person name="Iotti M."/>
            <person name="Le Tacon F."/>
            <person name="Lindquist E.A."/>
            <person name="Lipzen A."/>
            <person name="Malagnac F."/>
            <person name="Mello A."/>
            <person name="Molinier V."/>
            <person name="Miyauchi S."/>
            <person name="Poulain J."/>
            <person name="Riccioni C."/>
            <person name="Rubini A."/>
            <person name="Sitrit Y."/>
            <person name="Splivallo R."/>
            <person name="Traeger S."/>
            <person name="Wang M."/>
            <person name="Zifcakova L."/>
            <person name="Wipf D."/>
            <person name="Zambonelli A."/>
            <person name="Paolocci F."/>
            <person name="Nowrousian M."/>
            <person name="Ottonello S."/>
            <person name="Baldrian P."/>
            <person name="Spatafora J.W."/>
            <person name="Henrissat B."/>
            <person name="Nagy L.G."/>
            <person name="Aury J.M."/>
            <person name="Wincker P."/>
            <person name="Grigoriev I.V."/>
            <person name="Bonfante P."/>
            <person name="Martin F.M."/>
        </authorList>
    </citation>
    <scope>NUCLEOTIDE SEQUENCE [LARGE SCALE GENOMIC DNA]</scope>
    <source>
        <strain evidence="3 4">RN42</strain>
    </source>
</reference>
<accession>A0A3N4IMB8</accession>
<feature type="transmembrane region" description="Helical" evidence="1">
    <location>
        <begin position="365"/>
        <end position="386"/>
    </location>
</feature>
<organism evidence="3 4">
    <name type="scientific">Ascobolus immersus RN42</name>
    <dbReference type="NCBI Taxonomy" id="1160509"/>
    <lineage>
        <taxon>Eukaryota</taxon>
        <taxon>Fungi</taxon>
        <taxon>Dikarya</taxon>
        <taxon>Ascomycota</taxon>
        <taxon>Pezizomycotina</taxon>
        <taxon>Pezizomycetes</taxon>
        <taxon>Pezizales</taxon>
        <taxon>Ascobolaceae</taxon>
        <taxon>Ascobolus</taxon>
    </lineage>
</organism>
<dbReference type="EMBL" id="ML119647">
    <property type="protein sequence ID" value="RPA87275.1"/>
    <property type="molecule type" value="Genomic_DNA"/>
</dbReference>
<feature type="transmembrane region" description="Helical" evidence="1">
    <location>
        <begin position="297"/>
        <end position="319"/>
    </location>
</feature>
<keyword evidence="1" id="KW-0472">Membrane</keyword>
<keyword evidence="1" id="KW-1133">Transmembrane helix</keyword>